<gene>
    <name evidence="1" type="ORF">L2E82_01922</name>
</gene>
<proteinExistence type="predicted"/>
<dbReference type="Proteomes" id="UP001055811">
    <property type="component" value="Linkage Group LG01"/>
</dbReference>
<organism evidence="1 2">
    <name type="scientific">Cichorium intybus</name>
    <name type="common">Chicory</name>
    <dbReference type="NCBI Taxonomy" id="13427"/>
    <lineage>
        <taxon>Eukaryota</taxon>
        <taxon>Viridiplantae</taxon>
        <taxon>Streptophyta</taxon>
        <taxon>Embryophyta</taxon>
        <taxon>Tracheophyta</taxon>
        <taxon>Spermatophyta</taxon>
        <taxon>Magnoliopsida</taxon>
        <taxon>eudicotyledons</taxon>
        <taxon>Gunneridae</taxon>
        <taxon>Pentapetalae</taxon>
        <taxon>asterids</taxon>
        <taxon>campanulids</taxon>
        <taxon>Asterales</taxon>
        <taxon>Asteraceae</taxon>
        <taxon>Cichorioideae</taxon>
        <taxon>Cichorieae</taxon>
        <taxon>Cichoriinae</taxon>
        <taxon>Cichorium</taxon>
    </lineage>
</organism>
<protein>
    <submittedName>
        <fullName evidence="1">Uncharacterized protein</fullName>
    </submittedName>
</protein>
<reference evidence="2" key="1">
    <citation type="journal article" date="2022" name="Mol. Ecol. Resour.">
        <title>The genomes of chicory, endive, great burdock and yacon provide insights into Asteraceae palaeo-polyploidization history and plant inulin production.</title>
        <authorList>
            <person name="Fan W."/>
            <person name="Wang S."/>
            <person name="Wang H."/>
            <person name="Wang A."/>
            <person name="Jiang F."/>
            <person name="Liu H."/>
            <person name="Zhao H."/>
            <person name="Xu D."/>
            <person name="Zhang Y."/>
        </authorList>
    </citation>
    <scope>NUCLEOTIDE SEQUENCE [LARGE SCALE GENOMIC DNA]</scope>
    <source>
        <strain evidence="2">cv. Punajuju</strain>
    </source>
</reference>
<name>A0ACB9H069_CICIN</name>
<accession>A0ACB9H069</accession>
<reference evidence="1 2" key="2">
    <citation type="journal article" date="2022" name="Mol. Ecol. Resour.">
        <title>The genomes of chicory, endive, great burdock and yacon provide insights into Asteraceae paleo-polyploidization history and plant inulin production.</title>
        <authorList>
            <person name="Fan W."/>
            <person name="Wang S."/>
            <person name="Wang H."/>
            <person name="Wang A."/>
            <person name="Jiang F."/>
            <person name="Liu H."/>
            <person name="Zhao H."/>
            <person name="Xu D."/>
            <person name="Zhang Y."/>
        </authorList>
    </citation>
    <scope>NUCLEOTIDE SEQUENCE [LARGE SCALE GENOMIC DNA]</scope>
    <source>
        <strain evidence="2">cv. Punajuju</strain>
        <tissue evidence="1">Leaves</tissue>
    </source>
</reference>
<evidence type="ECO:0000313" key="1">
    <source>
        <dbReference type="EMBL" id="KAI3789134.1"/>
    </source>
</evidence>
<keyword evidence="2" id="KW-1185">Reference proteome</keyword>
<sequence length="102" mass="11914">MDLETLNTSFITTKVSVHSSFPRRVYFMVYFYNGLMHKYKPRPSICRGNDNAAETTPRRSQEDGHLKELRCYFIPSSWAIALTAWQNLCEMSSVARKFLLEL</sequence>
<dbReference type="EMBL" id="CM042009">
    <property type="protein sequence ID" value="KAI3789134.1"/>
    <property type="molecule type" value="Genomic_DNA"/>
</dbReference>
<comment type="caution">
    <text evidence="1">The sequence shown here is derived from an EMBL/GenBank/DDBJ whole genome shotgun (WGS) entry which is preliminary data.</text>
</comment>
<evidence type="ECO:0000313" key="2">
    <source>
        <dbReference type="Proteomes" id="UP001055811"/>
    </source>
</evidence>